<dbReference type="SUPFAM" id="SSF48452">
    <property type="entry name" value="TPR-like"/>
    <property type="match status" value="1"/>
</dbReference>
<dbReference type="PANTHER" id="PTHR46082:SF6">
    <property type="entry name" value="AAA+ ATPASE DOMAIN-CONTAINING PROTEIN-RELATED"/>
    <property type="match status" value="1"/>
</dbReference>
<dbReference type="Gene3D" id="3.40.50.300">
    <property type="entry name" value="P-loop containing nucleotide triphosphate hydrolases"/>
    <property type="match status" value="1"/>
</dbReference>
<evidence type="ECO:0000313" key="3">
    <source>
        <dbReference type="Proteomes" id="UP000799441"/>
    </source>
</evidence>
<comment type="caution">
    <text evidence="2">The sequence shown here is derived from an EMBL/GenBank/DDBJ whole genome shotgun (WGS) entry which is preliminary data.</text>
</comment>
<sequence>MSQEAQQLPQTTKSTGHGYDTKVVYGSRAHYGDIYNFASEGNEAARLLRQGSDLIATNRAQGTPLPCDFRVPRSSTTYFTGRLLQLEKLRSIFCSVQDQHYHRKVVVIHGLGGSGKTQFCLKYAEDSQDSYRGIFWIDASSREAADHSYTELSRHYGKGITAAAGKHCVSQSKKPWLMILDNIDRDTDLSDILPPSNSGDILITTRNQSVTAYNTHGVISLDKMDVEDAIELLLKTAFPRDADTRHQIASRHAASAIVDKLKCLAIAVWHAGTTICRRIYTLDKYLSSYLDEKRNLLSRRRSIDQLEEDVIATWEIPFKRLENDIRESCKDAVALMNILAFLHHEAIHVSMLEASYARSEEELRSTEELPRIFQQRGSDQEEARERLHVALSILYDYSIIEFDEQSKICSLHPVVHQWARTRIVGRQNIQYWLRCTSFVLACAAPKGPVNHGDNNVDIETSIAPLVPHITNFLQLSGSHDPSFRNIAEGIAHIEQMTKVYQQSSSWNLAVQHLGIVLDYREKKQGARHTDTIAVKRRMSDCLWRLFEVKAAVKYDIDILKARYLHRPSWKDWRYPFRPRHTEYLLALNNLSTALWIGGEHKWSRVAAEYAVNGLKATVGNDDDRTLEAMFILARTYRHLGLDDEAGHLLTHVLRQHKSRDAHSRSSNLDTLMVKNELALHFCHLNKHLEAAEVMIRSVAESRTRILGEEAPYTLWAKNDLAIVFSARGRPADALHLLAEVTPAVQRVLGSQHVGVHMCLGNTVWAHSLLKNWSAAEKQVTLLASLMGVDHPDHRHLLAGTAYIKIKLGKLNEAERLCNDLLAWFESPLPRTSSMVLVSWLEWALTTPSPRANFKVDIPYAAGLLAAVYKRQGHTGKLNDLRARYQTFDEDVINKSFKFI</sequence>
<dbReference type="Pfam" id="PF00931">
    <property type="entry name" value="NB-ARC"/>
    <property type="match status" value="1"/>
</dbReference>
<dbReference type="PANTHER" id="PTHR46082">
    <property type="entry name" value="ATP/GTP-BINDING PROTEIN-RELATED"/>
    <property type="match status" value="1"/>
</dbReference>
<feature type="domain" description="NB-ARC" evidence="1">
    <location>
        <begin position="102"/>
        <end position="241"/>
    </location>
</feature>
<dbReference type="GO" id="GO:0043531">
    <property type="term" value="F:ADP binding"/>
    <property type="evidence" value="ECO:0007669"/>
    <property type="project" value="InterPro"/>
</dbReference>
<evidence type="ECO:0000259" key="1">
    <source>
        <dbReference type="Pfam" id="PF00931"/>
    </source>
</evidence>
<accession>A0A9P4UKB0</accession>
<dbReference type="InterPro" id="IPR011990">
    <property type="entry name" value="TPR-like_helical_dom_sf"/>
</dbReference>
<dbReference type="OrthoDB" id="5086500at2759"/>
<dbReference type="Proteomes" id="UP000799441">
    <property type="component" value="Unassembled WGS sequence"/>
</dbReference>
<dbReference type="Gene3D" id="1.25.40.10">
    <property type="entry name" value="Tetratricopeptide repeat domain"/>
    <property type="match status" value="2"/>
</dbReference>
<dbReference type="AlphaFoldDB" id="A0A9P4UKB0"/>
<evidence type="ECO:0000313" key="2">
    <source>
        <dbReference type="EMBL" id="KAF2716593.1"/>
    </source>
</evidence>
<dbReference type="EMBL" id="MU003868">
    <property type="protein sequence ID" value="KAF2716593.1"/>
    <property type="molecule type" value="Genomic_DNA"/>
</dbReference>
<dbReference type="InterPro" id="IPR002182">
    <property type="entry name" value="NB-ARC"/>
</dbReference>
<dbReference type="InterPro" id="IPR053137">
    <property type="entry name" value="NLR-like"/>
</dbReference>
<dbReference type="InterPro" id="IPR027417">
    <property type="entry name" value="P-loop_NTPase"/>
</dbReference>
<dbReference type="Pfam" id="PF13424">
    <property type="entry name" value="TPR_12"/>
    <property type="match status" value="1"/>
</dbReference>
<organism evidence="2 3">
    <name type="scientific">Polychaeton citri CBS 116435</name>
    <dbReference type="NCBI Taxonomy" id="1314669"/>
    <lineage>
        <taxon>Eukaryota</taxon>
        <taxon>Fungi</taxon>
        <taxon>Dikarya</taxon>
        <taxon>Ascomycota</taxon>
        <taxon>Pezizomycotina</taxon>
        <taxon>Dothideomycetes</taxon>
        <taxon>Dothideomycetidae</taxon>
        <taxon>Capnodiales</taxon>
        <taxon>Capnodiaceae</taxon>
        <taxon>Polychaeton</taxon>
    </lineage>
</organism>
<name>A0A9P4UKB0_9PEZI</name>
<protein>
    <recommendedName>
        <fullName evidence="1">NB-ARC domain-containing protein</fullName>
    </recommendedName>
</protein>
<keyword evidence="3" id="KW-1185">Reference proteome</keyword>
<proteinExistence type="predicted"/>
<dbReference type="SUPFAM" id="SSF52540">
    <property type="entry name" value="P-loop containing nucleoside triphosphate hydrolases"/>
    <property type="match status" value="1"/>
</dbReference>
<reference evidence="2" key="1">
    <citation type="journal article" date="2020" name="Stud. Mycol.">
        <title>101 Dothideomycetes genomes: a test case for predicting lifestyles and emergence of pathogens.</title>
        <authorList>
            <person name="Haridas S."/>
            <person name="Albert R."/>
            <person name="Binder M."/>
            <person name="Bloem J."/>
            <person name="Labutti K."/>
            <person name="Salamov A."/>
            <person name="Andreopoulos B."/>
            <person name="Baker S."/>
            <person name="Barry K."/>
            <person name="Bills G."/>
            <person name="Bluhm B."/>
            <person name="Cannon C."/>
            <person name="Castanera R."/>
            <person name="Culley D."/>
            <person name="Daum C."/>
            <person name="Ezra D."/>
            <person name="Gonzalez J."/>
            <person name="Henrissat B."/>
            <person name="Kuo A."/>
            <person name="Liang C."/>
            <person name="Lipzen A."/>
            <person name="Lutzoni F."/>
            <person name="Magnuson J."/>
            <person name="Mondo S."/>
            <person name="Nolan M."/>
            <person name="Ohm R."/>
            <person name="Pangilinan J."/>
            <person name="Park H.-J."/>
            <person name="Ramirez L."/>
            <person name="Alfaro M."/>
            <person name="Sun H."/>
            <person name="Tritt A."/>
            <person name="Yoshinaga Y."/>
            <person name="Zwiers L.-H."/>
            <person name="Turgeon B."/>
            <person name="Goodwin S."/>
            <person name="Spatafora J."/>
            <person name="Crous P."/>
            <person name="Grigoriev I."/>
        </authorList>
    </citation>
    <scope>NUCLEOTIDE SEQUENCE</scope>
    <source>
        <strain evidence="2">CBS 116435</strain>
    </source>
</reference>
<gene>
    <name evidence="2" type="ORF">K431DRAFT_278666</name>
</gene>